<dbReference type="AlphaFoldDB" id="A0A212CD34"/>
<name>A0A212CD34_CEREH</name>
<gene>
    <name evidence="1" type="ORF">Celaphus_00013837</name>
</gene>
<accession>A0A212CD34</accession>
<dbReference type="EMBL" id="MKHE01000022">
    <property type="protein sequence ID" value="OWK03918.1"/>
    <property type="molecule type" value="Genomic_DNA"/>
</dbReference>
<dbReference type="Proteomes" id="UP000242450">
    <property type="component" value="Chromosome 22"/>
</dbReference>
<organism evidence="1 2">
    <name type="scientific">Cervus elaphus hippelaphus</name>
    <name type="common">European red deer</name>
    <dbReference type="NCBI Taxonomy" id="46360"/>
    <lineage>
        <taxon>Eukaryota</taxon>
        <taxon>Metazoa</taxon>
        <taxon>Chordata</taxon>
        <taxon>Craniata</taxon>
        <taxon>Vertebrata</taxon>
        <taxon>Euteleostomi</taxon>
        <taxon>Mammalia</taxon>
        <taxon>Eutheria</taxon>
        <taxon>Laurasiatheria</taxon>
        <taxon>Artiodactyla</taxon>
        <taxon>Ruminantia</taxon>
        <taxon>Pecora</taxon>
        <taxon>Cervidae</taxon>
        <taxon>Cervinae</taxon>
        <taxon>Cervus</taxon>
    </lineage>
</organism>
<reference evidence="1 2" key="1">
    <citation type="journal article" date="2018" name="Mol. Genet. Genomics">
        <title>The red deer Cervus elaphus genome CerEla1.0: sequencing, annotating, genes, and chromosomes.</title>
        <authorList>
            <person name="Bana N.A."/>
            <person name="Nyiri A."/>
            <person name="Nagy J."/>
            <person name="Frank K."/>
            <person name="Nagy T."/>
            <person name="Steger V."/>
            <person name="Schiller M."/>
            <person name="Lakatos P."/>
            <person name="Sugar L."/>
            <person name="Horn P."/>
            <person name="Barta E."/>
            <person name="Orosz L."/>
        </authorList>
    </citation>
    <scope>NUCLEOTIDE SEQUENCE [LARGE SCALE GENOMIC DNA]</scope>
    <source>
        <strain evidence="1">Hungarian</strain>
    </source>
</reference>
<evidence type="ECO:0000313" key="2">
    <source>
        <dbReference type="Proteomes" id="UP000242450"/>
    </source>
</evidence>
<proteinExistence type="predicted"/>
<evidence type="ECO:0000313" key="1">
    <source>
        <dbReference type="EMBL" id="OWK03918.1"/>
    </source>
</evidence>
<comment type="caution">
    <text evidence="1">The sequence shown here is derived from an EMBL/GenBank/DDBJ whole genome shotgun (WGS) entry which is preliminary data.</text>
</comment>
<sequence>MTGGCWCLGRGPWWKTLEHWVSSTWSQWTSCGQPFLCWTWWICSGGPRPRRFQGMTSLRLKVMRSLCDADSVGVVLDTGLWSPSAIHHL</sequence>
<keyword evidence="2" id="KW-1185">Reference proteome</keyword>
<protein>
    <submittedName>
        <fullName evidence="1">Uncharacterized protein</fullName>
    </submittedName>
</protein>